<dbReference type="SUPFAM" id="SSF49899">
    <property type="entry name" value="Concanavalin A-like lectins/glucanases"/>
    <property type="match status" value="1"/>
</dbReference>
<feature type="region of interest" description="Disordered" evidence="1">
    <location>
        <begin position="406"/>
        <end position="431"/>
    </location>
</feature>
<dbReference type="Gene3D" id="2.60.120.200">
    <property type="match status" value="1"/>
</dbReference>
<dbReference type="InterPro" id="IPR047589">
    <property type="entry name" value="DUF11_rpt"/>
</dbReference>
<feature type="domain" description="DUF7507" evidence="2">
    <location>
        <begin position="324"/>
        <end position="421"/>
    </location>
</feature>
<dbReference type="PANTHER" id="PTHR34819:SF3">
    <property type="entry name" value="CELL SURFACE PROTEIN"/>
    <property type="match status" value="1"/>
</dbReference>
<feature type="domain" description="DUF7507" evidence="2">
    <location>
        <begin position="545"/>
        <end position="620"/>
    </location>
</feature>
<dbReference type="RefSeq" id="WP_252423233.1">
    <property type="nucleotide sequence ID" value="NZ_JAMWMR010000004.1"/>
</dbReference>
<name>A0ABT0ZAM9_9ACTN</name>
<feature type="compositionally biased region" description="Basic and acidic residues" evidence="1">
    <location>
        <begin position="828"/>
        <end position="846"/>
    </location>
</feature>
<dbReference type="EMBL" id="JAMWMR010000004">
    <property type="protein sequence ID" value="MCN9240555.1"/>
    <property type="molecule type" value="Genomic_DNA"/>
</dbReference>
<sequence length="846" mass="87772">MNETFTHATAPEFIGVGDACLTGAPGVGTLPPPGDHPLGGCVPGVNSPPLNADPHGYLRLTDSSNDESGAALYNQAIPATHGLDVMFDQWQYGSTTPNTPADGISFFLVNGDVSLTQPGAFGGSLGYAQKLQDDIPTNPFLPGVEGGYLGIGLDVLGNFFGDWEHRGNGCPPGQRSPAGTGFHVPAPGPNMVTVRGPGEGLEGYCFLTATTSNFTTTGPWPSTLPGNLQGPLASMPSGLTPQEAEALLEPSRRRVHVVLTPAPNPQLTVSIDFNNGAGFQQVLTTPAPTPVPNTYKFGFAGSTGQFTDVHLIRNVVVATETPLPQLSLVKQARQPLPGELTVGDLVPYDFVVTNSGDTTINNIAVTDPKIGAVSCPVTTLAPGETVTCTAVYRVTAEDVANGSIQNMATATGTSDGTEVTSPPSSETVPVVQPPSLELEKAVQTPGPYSVGQTVTFTYTVRNRGGLTINGITVNDDHVHNITCQATTLTPFETPGDTTTCTGTYTITAADGAAGSVTNTATATGTASNGTRVISPEAHQTLEVGAPHLLLAKRVVSQGPFRIGDQVEYAYTVTNDGSVPLTNVVVQDDRVADVVCEATTLAPGQSTTCTGTHTITQADVTPCNPPQARAGDKAKRAETRQAVMRCAVTNIAQAGGTPPSGNQITSDPAAATIIVEVEQGAELALAKRVVSKGPFRVGDKVTYAYTVTNTGGSTVTNVAVTDNLVANVRCEATTLAPGASTTCTGTHTITRSDVTPCKTAKERGGDHGKGKHKVMRCEVTNTATATATDAQGNRVTSNQATATITVKVEKKKEKEHCHKHHGGHGKAYGGDRCEDHDGHHRRVAQEA</sequence>
<gene>
    <name evidence="3" type="ORF">NGF19_07060</name>
</gene>
<dbReference type="InterPro" id="IPR055354">
    <property type="entry name" value="DUF7507"/>
</dbReference>
<feature type="domain" description="DUF7507" evidence="2">
    <location>
        <begin position="434"/>
        <end position="533"/>
    </location>
</feature>
<feature type="domain" description="DUF7507" evidence="2">
    <location>
        <begin position="681"/>
        <end position="754"/>
    </location>
</feature>
<dbReference type="InterPro" id="IPR051172">
    <property type="entry name" value="Chlamydia_OmcB"/>
</dbReference>
<dbReference type="InterPro" id="IPR013783">
    <property type="entry name" value="Ig-like_fold"/>
</dbReference>
<comment type="caution">
    <text evidence="3">The sequence shown here is derived from an EMBL/GenBank/DDBJ whole genome shotgun (WGS) entry which is preliminary data.</text>
</comment>
<feature type="region of interest" description="Disordered" evidence="1">
    <location>
        <begin position="810"/>
        <end position="846"/>
    </location>
</feature>
<dbReference type="PANTHER" id="PTHR34819">
    <property type="entry name" value="LARGE CYSTEINE-RICH PERIPLASMIC PROTEIN OMCB"/>
    <property type="match status" value="1"/>
</dbReference>
<dbReference type="Proteomes" id="UP001523219">
    <property type="component" value="Unassembled WGS sequence"/>
</dbReference>
<proteinExistence type="predicted"/>
<organism evidence="3 4">
    <name type="scientific">Streptomyces macrolidinus</name>
    <dbReference type="NCBI Taxonomy" id="2952607"/>
    <lineage>
        <taxon>Bacteria</taxon>
        <taxon>Bacillati</taxon>
        <taxon>Actinomycetota</taxon>
        <taxon>Actinomycetes</taxon>
        <taxon>Kitasatosporales</taxon>
        <taxon>Streptomycetaceae</taxon>
        <taxon>Streptomyces</taxon>
    </lineage>
</organism>
<dbReference type="Gene3D" id="2.60.40.10">
    <property type="entry name" value="Immunoglobulins"/>
    <property type="match status" value="2"/>
</dbReference>
<keyword evidence="4" id="KW-1185">Reference proteome</keyword>
<dbReference type="Pfam" id="PF24346">
    <property type="entry name" value="DUF7507"/>
    <property type="match status" value="4"/>
</dbReference>
<evidence type="ECO:0000313" key="4">
    <source>
        <dbReference type="Proteomes" id="UP001523219"/>
    </source>
</evidence>
<reference evidence="3 4" key="1">
    <citation type="submission" date="2022-05" db="EMBL/GenBank/DDBJ databases">
        <title>Streptomyces sp. nov. RY43-2 isolated from soil of a peat swamp forest.</title>
        <authorList>
            <person name="Kanchanasin P."/>
            <person name="Tanasupawat S."/>
            <person name="Phongsopitanun W."/>
        </authorList>
    </citation>
    <scope>NUCLEOTIDE SEQUENCE [LARGE SCALE GENOMIC DNA]</scope>
    <source>
        <strain evidence="3 4">RY43-2</strain>
    </source>
</reference>
<evidence type="ECO:0000256" key="1">
    <source>
        <dbReference type="SAM" id="MobiDB-lite"/>
    </source>
</evidence>
<protein>
    <recommendedName>
        <fullName evidence="2">DUF7507 domain-containing protein</fullName>
    </recommendedName>
</protein>
<feature type="compositionally biased region" description="Polar residues" evidence="1">
    <location>
        <begin position="406"/>
        <end position="427"/>
    </location>
</feature>
<accession>A0ABT0ZAM9</accession>
<evidence type="ECO:0000313" key="3">
    <source>
        <dbReference type="EMBL" id="MCN9240555.1"/>
    </source>
</evidence>
<dbReference type="NCBIfam" id="TIGR01451">
    <property type="entry name" value="B_ant_repeat"/>
    <property type="match status" value="3"/>
</dbReference>
<evidence type="ECO:0000259" key="2">
    <source>
        <dbReference type="Pfam" id="PF24346"/>
    </source>
</evidence>
<dbReference type="InterPro" id="IPR013320">
    <property type="entry name" value="ConA-like_dom_sf"/>
</dbReference>